<protein>
    <recommendedName>
        <fullName evidence="3">Major tail protein</fullName>
    </recommendedName>
</protein>
<keyword evidence="2" id="KW-1185">Reference proteome</keyword>
<organism evidence="1 2">
    <name type="scientific">Virgisporangium aliadipatigenens</name>
    <dbReference type="NCBI Taxonomy" id="741659"/>
    <lineage>
        <taxon>Bacteria</taxon>
        <taxon>Bacillati</taxon>
        <taxon>Actinomycetota</taxon>
        <taxon>Actinomycetes</taxon>
        <taxon>Micromonosporales</taxon>
        <taxon>Micromonosporaceae</taxon>
        <taxon>Virgisporangium</taxon>
    </lineage>
</organism>
<comment type="caution">
    <text evidence="1">The sequence shown here is derived from an EMBL/GenBank/DDBJ whole genome shotgun (WGS) entry which is preliminary data.</text>
</comment>
<accession>A0A8J3YT74</accession>
<dbReference type="RefSeq" id="WP_203903479.1">
    <property type="nucleotide sequence ID" value="NZ_BOPF01000032.1"/>
</dbReference>
<dbReference type="AlphaFoldDB" id="A0A8J3YT74"/>
<dbReference type="InterPro" id="IPR058154">
    <property type="entry name" value="Bxb1_TTP-like"/>
</dbReference>
<dbReference type="Pfam" id="PF25681">
    <property type="entry name" value="Phage_TTP_17"/>
    <property type="match status" value="1"/>
</dbReference>
<proteinExistence type="predicted"/>
<gene>
    <name evidence="1" type="ORF">Val02_69180</name>
</gene>
<dbReference type="Proteomes" id="UP000619260">
    <property type="component" value="Unassembled WGS sequence"/>
</dbReference>
<name>A0A8J3YT74_9ACTN</name>
<dbReference type="EMBL" id="BOPF01000032">
    <property type="protein sequence ID" value="GIJ50032.1"/>
    <property type="molecule type" value="Genomic_DNA"/>
</dbReference>
<evidence type="ECO:0000313" key="1">
    <source>
        <dbReference type="EMBL" id="GIJ50032.1"/>
    </source>
</evidence>
<sequence length="183" mass="19164">MALDDSTLVIPGVGFIYTAAPGTAKPANVVAPETPWVDQGHTSEDGLTISFEISRTKRRTWRARAGVRVSVDEVNFTLGWQALQVDNDSLAAYFGGGDISTADVFGVLKAPAPIERALFIRLVDGPTEVDLYAAKVAIGPNGESTAGPEDFAGFPLQAEVLDHAAAAHLAQWLAPHLGAPSGA</sequence>
<reference evidence="1" key="1">
    <citation type="submission" date="2021-01" db="EMBL/GenBank/DDBJ databases">
        <title>Whole genome shotgun sequence of Virgisporangium aliadipatigenens NBRC 105644.</title>
        <authorList>
            <person name="Komaki H."/>
            <person name="Tamura T."/>
        </authorList>
    </citation>
    <scope>NUCLEOTIDE SEQUENCE</scope>
    <source>
        <strain evidence="1">NBRC 105644</strain>
    </source>
</reference>
<evidence type="ECO:0000313" key="2">
    <source>
        <dbReference type="Proteomes" id="UP000619260"/>
    </source>
</evidence>
<evidence type="ECO:0008006" key="3">
    <source>
        <dbReference type="Google" id="ProtNLM"/>
    </source>
</evidence>